<evidence type="ECO:0000313" key="3">
    <source>
        <dbReference type="Proteomes" id="UP001155077"/>
    </source>
</evidence>
<evidence type="ECO:0000313" key="2">
    <source>
        <dbReference type="EMBL" id="MCM8568519.1"/>
    </source>
</evidence>
<reference evidence="2" key="1">
    <citation type="submission" date="2022-06" db="EMBL/GenBank/DDBJ databases">
        <title>Gramella sediminis sp. nov., isolated from deep-sea sediment of the Indian Ocean.</title>
        <authorList>
            <person name="Yang L."/>
        </authorList>
    </citation>
    <scope>NUCLEOTIDE SEQUENCE</scope>
    <source>
        <strain evidence="2">HMD3159</strain>
    </source>
</reference>
<dbReference type="EMBL" id="JAMSCK010000001">
    <property type="protein sequence ID" value="MCM8568519.1"/>
    <property type="molecule type" value="Genomic_DNA"/>
</dbReference>
<feature type="signal peptide" evidence="1">
    <location>
        <begin position="1"/>
        <end position="19"/>
    </location>
</feature>
<dbReference type="Proteomes" id="UP001155077">
    <property type="component" value="Unassembled WGS sequence"/>
</dbReference>
<keyword evidence="3" id="KW-1185">Reference proteome</keyword>
<proteinExistence type="predicted"/>
<name>A0ABT0YYH3_9FLAO</name>
<comment type="caution">
    <text evidence="2">The sequence shown here is derived from an EMBL/GenBank/DDBJ whole genome shotgun (WGS) entry which is preliminary data.</text>
</comment>
<sequence>MKRLFILICAVLMGSISLAQEETQTYLIFEFMEVDNDQEAFYYETEEFWEKIHEQRVNSGDIVGWDLWQLLPGGEDQGYQYLTVTVFDDPLKMMRAGDGIMESARMAYPDLSDEELDNRLNMAGGSRDLAVRLFMEVIDSTEDDFEMKPGMIASLDLMKIREGQYEAYENAESTTFKPWHQKYVDGGVKGNWQLLRVLMPQGTEVYTSHMTVNMFDNWEQYLKSMSFDGGMTPDLENKMAKGLETRDMKWVYWATLVKMVR</sequence>
<dbReference type="RefSeq" id="WP_252110912.1">
    <property type="nucleotide sequence ID" value="NZ_JAMSCK010000001.1"/>
</dbReference>
<evidence type="ECO:0000256" key="1">
    <source>
        <dbReference type="SAM" id="SignalP"/>
    </source>
</evidence>
<organism evidence="2 3">
    <name type="scientific">Gramella jeungdoensis</name>
    <dbReference type="NCBI Taxonomy" id="708091"/>
    <lineage>
        <taxon>Bacteria</taxon>
        <taxon>Pseudomonadati</taxon>
        <taxon>Bacteroidota</taxon>
        <taxon>Flavobacteriia</taxon>
        <taxon>Flavobacteriales</taxon>
        <taxon>Flavobacteriaceae</taxon>
        <taxon>Christiangramia</taxon>
    </lineage>
</organism>
<protein>
    <submittedName>
        <fullName evidence="2">Uncharacterized protein</fullName>
    </submittedName>
</protein>
<keyword evidence="1" id="KW-0732">Signal</keyword>
<gene>
    <name evidence="2" type="ORF">NE848_03965</name>
</gene>
<feature type="chain" id="PRO_5047096656" evidence="1">
    <location>
        <begin position="20"/>
        <end position="261"/>
    </location>
</feature>
<accession>A0ABT0YYH3</accession>